<organism evidence="1 2">
    <name type="scientific">Trichocoleus desertorum GB2-A4</name>
    <dbReference type="NCBI Taxonomy" id="2933944"/>
    <lineage>
        <taxon>Bacteria</taxon>
        <taxon>Bacillati</taxon>
        <taxon>Cyanobacteriota</taxon>
        <taxon>Cyanophyceae</taxon>
        <taxon>Leptolyngbyales</taxon>
        <taxon>Trichocoleusaceae</taxon>
        <taxon>Trichocoleus</taxon>
    </lineage>
</organism>
<dbReference type="SUPFAM" id="SSF52540">
    <property type="entry name" value="P-loop containing nucleoside triphosphate hydrolases"/>
    <property type="match status" value="1"/>
</dbReference>
<dbReference type="NCBIfam" id="NF005638">
    <property type="entry name" value="PRK07399.1"/>
    <property type="match status" value="1"/>
</dbReference>
<dbReference type="EMBL" id="JAMPKM010000004">
    <property type="protein sequence ID" value="MEP0817189.1"/>
    <property type="molecule type" value="Genomic_DNA"/>
</dbReference>
<dbReference type="Proteomes" id="UP001464891">
    <property type="component" value="Unassembled WGS sequence"/>
</dbReference>
<sequence length="317" mass="34726">MVSTAFAPLIGQSQAIELLHQAVLQQRVAPAYLFSGPSGVGRSLAARCFLESLLALDVLPAKKQGLQNRLQQGNHPDLLWVQPTYLHQGKLLSAAEAAAAGLKRKAPPQIRLDQVRQLAQFLGRPPMESARSVVVIEQAETMAEAAANGLLKTLEEPGPATLILIAPGAEALLPTLVSRCQRIPFYRLSPEALGQVLKQAGHAEILQHPELLEIAQGSPGEAIASWQQLQAIPPDLLATLTQPLRAAREALELARRLDKALDTEAQLWLIDYLQHALWRSRRQPQLLQHLEKARQALLSYAQPRLVWEVTLMAIAQA</sequence>
<dbReference type="Pfam" id="PF13177">
    <property type="entry name" value="DNA_pol3_delta2"/>
    <property type="match status" value="1"/>
</dbReference>
<dbReference type="RefSeq" id="WP_190437946.1">
    <property type="nucleotide sequence ID" value="NZ_JAMPKM010000004.1"/>
</dbReference>
<evidence type="ECO:0000313" key="2">
    <source>
        <dbReference type="Proteomes" id="UP001464891"/>
    </source>
</evidence>
<comment type="caution">
    <text evidence="1">The sequence shown here is derived from an EMBL/GenBank/DDBJ whole genome shotgun (WGS) entry which is preliminary data.</text>
</comment>
<dbReference type="InterPro" id="IPR027417">
    <property type="entry name" value="P-loop_NTPase"/>
</dbReference>
<evidence type="ECO:0000313" key="1">
    <source>
        <dbReference type="EMBL" id="MEP0817189.1"/>
    </source>
</evidence>
<gene>
    <name evidence="1" type="ORF">NC998_08780</name>
</gene>
<dbReference type="PANTHER" id="PTHR11669">
    <property type="entry name" value="REPLICATION FACTOR C / DNA POLYMERASE III GAMMA-TAU SUBUNIT"/>
    <property type="match status" value="1"/>
</dbReference>
<accession>A0ABV0J6D3</accession>
<name>A0ABV0J6D3_9CYAN</name>
<dbReference type="Gene3D" id="3.40.50.300">
    <property type="entry name" value="P-loop containing nucleotide triphosphate hydrolases"/>
    <property type="match status" value="1"/>
</dbReference>
<keyword evidence="2" id="KW-1185">Reference proteome</keyword>
<dbReference type="InterPro" id="IPR050238">
    <property type="entry name" value="DNA_Rep/Repair_Clamp_Loader"/>
</dbReference>
<dbReference type="PANTHER" id="PTHR11669:SF8">
    <property type="entry name" value="DNA POLYMERASE III SUBUNIT DELTA"/>
    <property type="match status" value="1"/>
</dbReference>
<reference evidence="1 2" key="1">
    <citation type="submission" date="2022-04" db="EMBL/GenBank/DDBJ databases">
        <title>Positive selection, recombination, and allopatry shape intraspecific diversity of widespread and dominant cyanobacteria.</title>
        <authorList>
            <person name="Wei J."/>
            <person name="Shu W."/>
            <person name="Hu C."/>
        </authorList>
    </citation>
    <scope>NUCLEOTIDE SEQUENCE [LARGE SCALE GENOMIC DNA]</scope>
    <source>
        <strain evidence="1 2">GB2-A4</strain>
    </source>
</reference>
<protein>
    <submittedName>
        <fullName evidence="1">DNA polymerase III subunit delta</fullName>
    </submittedName>
</protein>
<proteinExistence type="predicted"/>